<dbReference type="Gene3D" id="3.40.50.300">
    <property type="entry name" value="P-loop containing nucleotide triphosphate hydrolases"/>
    <property type="match status" value="1"/>
</dbReference>
<dbReference type="PANTHER" id="PTHR34301:SF8">
    <property type="entry name" value="ATPASE DOMAIN-CONTAINING PROTEIN"/>
    <property type="match status" value="1"/>
</dbReference>
<proteinExistence type="predicted"/>
<dbReference type="InterPro" id="IPR027417">
    <property type="entry name" value="P-loop_NTPase"/>
</dbReference>
<dbReference type="EMBL" id="QLLK01000008">
    <property type="protein sequence ID" value="RAI88017.1"/>
    <property type="molecule type" value="Genomic_DNA"/>
</dbReference>
<accession>A0A327P970</accession>
<dbReference type="GO" id="GO:0005524">
    <property type="term" value="F:ATP binding"/>
    <property type="evidence" value="ECO:0007669"/>
    <property type="project" value="InterPro"/>
</dbReference>
<evidence type="ECO:0000313" key="2">
    <source>
        <dbReference type="EMBL" id="RAI88017.1"/>
    </source>
</evidence>
<dbReference type="InterPro" id="IPR011579">
    <property type="entry name" value="ATPase_dom"/>
</dbReference>
<organism evidence="2 3">
    <name type="scientific">Algoriphagus yeomjeoni</name>
    <dbReference type="NCBI Taxonomy" id="291403"/>
    <lineage>
        <taxon>Bacteria</taxon>
        <taxon>Pseudomonadati</taxon>
        <taxon>Bacteroidota</taxon>
        <taxon>Cytophagia</taxon>
        <taxon>Cytophagales</taxon>
        <taxon>Cyclobacteriaceae</taxon>
        <taxon>Algoriphagus</taxon>
    </lineage>
</organism>
<sequence>MRNVLCVINVADKMKEPFNPFVINTYQGKEYFCDRENDLEMLISHIENDRNVVLYAWRRLGKSALIHRLFDELESSQNYETLYIDLLATQNIDEAIQTISAAIYQKYGKTSGGISASIQKLLASIGATISFNPISGTPELTLGVNKSEQPRQSLAALGEFLLSRKKRIVIAIDEFQQINDYEGEKAEAVFRAWVQQIPEVRFIFSGSHRTLMEDMFTEKKRPFYQSSMLESLQPISLEAYTEFIIQHFQAAKKTIEAESIAKIYTWSRGQTYTVQLVCNHLFSNYKKVTNADVDTVFNQILVQQQAIYANFQKMLTRTQWNVFRAIAKEEPLQNPLSKDFLQKHKLGAASTVSTALKALERLELVIKDEGNYLVHEVQLARWMARL</sequence>
<dbReference type="Proteomes" id="UP000249610">
    <property type="component" value="Unassembled WGS sequence"/>
</dbReference>
<feature type="domain" description="ATPase" evidence="1">
    <location>
        <begin position="32"/>
        <end position="274"/>
    </location>
</feature>
<comment type="caution">
    <text evidence="2">The sequence shown here is derived from an EMBL/GenBank/DDBJ whole genome shotgun (WGS) entry which is preliminary data.</text>
</comment>
<dbReference type="AlphaFoldDB" id="A0A327P970"/>
<keyword evidence="3" id="KW-1185">Reference proteome</keyword>
<evidence type="ECO:0000313" key="3">
    <source>
        <dbReference type="Proteomes" id="UP000249610"/>
    </source>
</evidence>
<evidence type="ECO:0000259" key="1">
    <source>
        <dbReference type="Pfam" id="PF01637"/>
    </source>
</evidence>
<protein>
    <recommendedName>
        <fullName evidence="1">ATPase domain-containing protein</fullName>
    </recommendedName>
</protein>
<dbReference type="Pfam" id="PF01637">
    <property type="entry name" value="ATPase_2"/>
    <property type="match status" value="1"/>
</dbReference>
<name>A0A327P970_9BACT</name>
<reference evidence="2 3" key="1">
    <citation type="submission" date="2018-06" db="EMBL/GenBank/DDBJ databases">
        <title>Genomic Encyclopedia of Archaeal and Bacterial Type Strains, Phase II (KMG-II): from individual species to whole genera.</title>
        <authorList>
            <person name="Goeker M."/>
        </authorList>
    </citation>
    <scope>NUCLEOTIDE SEQUENCE [LARGE SCALE GENOMIC DNA]</scope>
    <source>
        <strain evidence="2 3">DSM 23446</strain>
    </source>
</reference>
<dbReference type="PANTHER" id="PTHR34301">
    <property type="entry name" value="DNA-BINDING PROTEIN-RELATED"/>
    <property type="match status" value="1"/>
</dbReference>
<gene>
    <name evidence="2" type="ORF">LV83_02934</name>
</gene>
<dbReference type="SUPFAM" id="SSF52540">
    <property type="entry name" value="P-loop containing nucleoside triphosphate hydrolases"/>
    <property type="match status" value="1"/>
</dbReference>